<keyword evidence="2" id="KW-1185">Reference proteome</keyword>
<gene>
    <name evidence="1" type="ORF">NDU88_006119</name>
</gene>
<evidence type="ECO:0000313" key="2">
    <source>
        <dbReference type="Proteomes" id="UP001066276"/>
    </source>
</evidence>
<dbReference type="EMBL" id="JANPWB010000003">
    <property type="protein sequence ID" value="KAJ1202319.1"/>
    <property type="molecule type" value="Genomic_DNA"/>
</dbReference>
<reference evidence="1" key="1">
    <citation type="journal article" date="2022" name="bioRxiv">
        <title>Sequencing and chromosome-scale assembly of the giantPleurodeles waltlgenome.</title>
        <authorList>
            <person name="Brown T."/>
            <person name="Elewa A."/>
            <person name="Iarovenko S."/>
            <person name="Subramanian E."/>
            <person name="Araus A.J."/>
            <person name="Petzold A."/>
            <person name="Susuki M."/>
            <person name="Suzuki K.-i.T."/>
            <person name="Hayashi T."/>
            <person name="Toyoda A."/>
            <person name="Oliveira C."/>
            <person name="Osipova E."/>
            <person name="Leigh N.D."/>
            <person name="Simon A."/>
            <person name="Yun M.H."/>
        </authorList>
    </citation>
    <scope>NUCLEOTIDE SEQUENCE</scope>
    <source>
        <strain evidence="1">20211129_DDA</strain>
        <tissue evidence="1">Liver</tissue>
    </source>
</reference>
<evidence type="ECO:0000313" key="1">
    <source>
        <dbReference type="EMBL" id="KAJ1202319.1"/>
    </source>
</evidence>
<name>A0AAV7VNU1_PLEWA</name>
<organism evidence="1 2">
    <name type="scientific">Pleurodeles waltl</name>
    <name type="common">Iberian ribbed newt</name>
    <dbReference type="NCBI Taxonomy" id="8319"/>
    <lineage>
        <taxon>Eukaryota</taxon>
        <taxon>Metazoa</taxon>
        <taxon>Chordata</taxon>
        <taxon>Craniata</taxon>
        <taxon>Vertebrata</taxon>
        <taxon>Euteleostomi</taxon>
        <taxon>Amphibia</taxon>
        <taxon>Batrachia</taxon>
        <taxon>Caudata</taxon>
        <taxon>Salamandroidea</taxon>
        <taxon>Salamandridae</taxon>
        <taxon>Pleurodelinae</taxon>
        <taxon>Pleurodeles</taxon>
    </lineage>
</organism>
<dbReference type="Proteomes" id="UP001066276">
    <property type="component" value="Chromosome 2_1"/>
</dbReference>
<sequence>MAALCAQVSELLQARAPGSSCCLGPGRPLSSYDRDIYRPKKQGVRSGVFGQVFTLPRILPALSLALGLLLALPKFANIKIWCTVAPHGGDRP</sequence>
<proteinExistence type="predicted"/>
<dbReference type="AlphaFoldDB" id="A0AAV7VNU1"/>
<protein>
    <submittedName>
        <fullName evidence="1">Uncharacterized protein</fullName>
    </submittedName>
</protein>
<accession>A0AAV7VNU1</accession>
<comment type="caution">
    <text evidence="1">The sequence shown here is derived from an EMBL/GenBank/DDBJ whole genome shotgun (WGS) entry which is preliminary data.</text>
</comment>